<dbReference type="Proteomes" id="UP000467700">
    <property type="component" value="Unassembled WGS sequence"/>
</dbReference>
<dbReference type="OrthoDB" id="3023920at2759"/>
<comment type="caution">
    <text evidence="1">The sequence shown here is derived from an EMBL/GenBank/DDBJ whole genome shotgun (WGS) entry which is preliminary data.</text>
</comment>
<dbReference type="AlphaFoldDB" id="A0A8S0W693"/>
<evidence type="ECO:0000313" key="2">
    <source>
        <dbReference type="Proteomes" id="UP000467700"/>
    </source>
</evidence>
<accession>A0A8S0W693</accession>
<evidence type="ECO:0000313" key="1">
    <source>
        <dbReference type="EMBL" id="CAA7264448.1"/>
    </source>
</evidence>
<organism evidence="1 2">
    <name type="scientific">Cyclocybe aegerita</name>
    <name type="common">Black poplar mushroom</name>
    <name type="synonym">Agrocybe aegerita</name>
    <dbReference type="NCBI Taxonomy" id="1973307"/>
    <lineage>
        <taxon>Eukaryota</taxon>
        <taxon>Fungi</taxon>
        <taxon>Dikarya</taxon>
        <taxon>Basidiomycota</taxon>
        <taxon>Agaricomycotina</taxon>
        <taxon>Agaricomycetes</taxon>
        <taxon>Agaricomycetidae</taxon>
        <taxon>Agaricales</taxon>
        <taxon>Agaricineae</taxon>
        <taxon>Bolbitiaceae</taxon>
        <taxon>Cyclocybe</taxon>
    </lineage>
</organism>
<sequence length="135" mass="14625">MFYPSTAGSVVSFAAPASRGYYPAAPMSAVLPGQHYYPTMHAAPAYPMSAAPVMMQQPAYGYGHAMPAYYGQPTVIAFRRSGKKVKLSAKPSGVSYRRRWALVDASHGQFPRLQILPDPPTIHGGAAEHLESERD</sequence>
<proteinExistence type="predicted"/>
<protein>
    <submittedName>
        <fullName evidence="1">Uncharacterized protein</fullName>
    </submittedName>
</protein>
<name>A0A8S0W693_CYCAE</name>
<dbReference type="EMBL" id="CACVBS010000045">
    <property type="protein sequence ID" value="CAA7264448.1"/>
    <property type="molecule type" value="Genomic_DNA"/>
</dbReference>
<keyword evidence="2" id="KW-1185">Reference proteome</keyword>
<gene>
    <name evidence="1" type="ORF">AAE3_LOCUS6727</name>
</gene>
<reference evidence="1 2" key="1">
    <citation type="submission" date="2020-01" db="EMBL/GenBank/DDBJ databases">
        <authorList>
            <person name="Gupta K D."/>
        </authorList>
    </citation>
    <scope>NUCLEOTIDE SEQUENCE [LARGE SCALE GENOMIC DNA]</scope>
</reference>